<sequence>MIALKDDLIHGNQFQIPTRRCLPAGLFQSYVEATHLDMLASNTYMIQGSGIGFSQGEATNSAIGEWTERYAASHQDIQDLVFVSESDMRSQGKNFIPVETFIPYAPEQYTLDFPYQKWEPDDVISWIKSENVINQQSVWVPAFAVHLPHNTDWDSKKNYALQTSTGISAGKNIHDATVGGFLECAERNVFAEFWYRQDHWIKHIPMLNQKEVLASFEHPKIKQLFDNNRVQIKLFDLSPLSPIETHVVVLFFPYKGQLFQSMGCACRFSKEESIIKACLEAYQGVEYAIGLSQKPEEWIDNLPGFDSINSFDKHFAFYNRFPQWRKKSAILQAALSTESHFPENERIKPKIQSWNEINQLDLNHILVVPLSTEDVQSQGMEVVRVIVPHWNLLTGVHRQPFLKYLRAEPNENLFLTYPHPFP</sequence>
<organism evidence="2 3">
    <name type="scientific">Aquirufa aurantiipilula</name>
    <dbReference type="NCBI Taxonomy" id="2696561"/>
    <lineage>
        <taxon>Bacteria</taxon>
        <taxon>Pseudomonadati</taxon>
        <taxon>Bacteroidota</taxon>
        <taxon>Cytophagia</taxon>
        <taxon>Cytophagales</taxon>
        <taxon>Flectobacillaceae</taxon>
        <taxon>Aquirufa</taxon>
    </lineage>
</organism>
<dbReference type="PROSITE" id="PS51664">
    <property type="entry name" value="YCAO"/>
    <property type="match status" value="1"/>
</dbReference>
<name>A0ABT6BKN4_9BACT</name>
<dbReference type="PANTHER" id="PTHR37809:SF1">
    <property type="entry name" value="RIBOSOMAL PROTEIN S12 METHYLTHIOTRANSFERASE ACCESSORY FACTOR YCAO"/>
    <property type="match status" value="1"/>
</dbReference>
<dbReference type="Proteomes" id="UP001321344">
    <property type="component" value="Unassembled WGS sequence"/>
</dbReference>
<keyword evidence="3" id="KW-1185">Reference proteome</keyword>
<comment type="caution">
    <text evidence="2">The sequence shown here is derived from an EMBL/GenBank/DDBJ whole genome shotgun (WGS) entry which is preliminary data.</text>
</comment>
<evidence type="ECO:0000259" key="1">
    <source>
        <dbReference type="PROSITE" id="PS51664"/>
    </source>
</evidence>
<dbReference type="Gene3D" id="3.30.160.660">
    <property type="match status" value="1"/>
</dbReference>
<accession>A0ABT6BKN4</accession>
<dbReference type="Gene3D" id="3.30.40.250">
    <property type="match status" value="1"/>
</dbReference>
<protein>
    <submittedName>
        <fullName evidence="2">YcaO-like family protein</fullName>
    </submittedName>
</protein>
<dbReference type="EMBL" id="JARJOW010000001">
    <property type="protein sequence ID" value="MDF5689353.1"/>
    <property type="molecule type" value="Genomic_DNA"/>
</dbReference>
<gene>
    <name evidence="2" type="ORF">PQG43_00605</name>
</gene>
<evidence type="ECO:0000313" key="2">
    <source>
        <dbReference type="EMBL" id="MDF5689353.1"/>
    </source>
</evidence>
<evidence type="ECO:0000313" key="3">
    <source>
        <dbReference type="Proteomes" id="UP001321344"/>
    </source>
</evidence>
<reference evidence="2 3" key="1">
    <citation type="submission" date="2023-03" db="EMBL/GenBank/DDBJ databases">
        <title>Genome sequencing of Aquirufa.</title>
        <authorList>
            <person name="Pitt A."/>
            <person name="Hahn M.W."/>
        </authorList>
    </citation>
    <scope>NUCLEOTIDE SEQUENCE [LARGE SCALE GENOMIC DNA]</scope>
    <source>
        <strain evidence="2 3">WAEICH-18A</strain>
    </source>
</reference>
<dbReference type="RefSeq" id="WP_276343370.1">
    <property type="nucleotide sequence ID" value="NZ_JARJOW010000001.1"/>
</dbReference>
<dbReference type="InterPro" id="IPR003776">
    <property type="entry name" value="YcaO-like_dom"/>
</dbReference>
<dbReference type="Pfam" id="PF02624">
    <property type="entry name" value="YcaO"/>
    <property type="match status" value="1"/>
</dbReference>
<dbReference type="PANTHER" id="PTHR37809">
    <property type="entry name" value="RIBOSOMAL PROTEIN S12 METHYLTHIOTRANSFERASE ACCESSORY FACTOR YCAO"/>
    <property type="match status" value="1"/>
</dbReference>
<feature type="domain" description="YcaO" evidence="1">
    <location>
        <begin position="50"/>
        <end position="422"/>
    </location>
</feature>
<proteinExistence type="predicted"/>
<dbReference type="Gene3D" id="3.30.1330.230">
    <property type="match status" value="1"/>
</dbReference>